<dbReference type="HAMAP" id="MF_00107">
    <property type="entry name" value="IspF"/>
    <property type="match status" value="1"/>
</dbReference>
<comment type="cofactor">
    <cofactor evidence="7">
        <name>a divalent metal cation</name>
        <dbReference type="ChEBI" id="CHEBI:60240"/>
    </cofactor>
    <text evidence="7">Binds 1 divalent metal cation per subunit.</text>
</comment>
<dbReference type="UniPathway" id="UPA00056">
    <property type="reaction ID" value="UER00095"/>
</dbReference>
<evidence type="ECO:0000256" key="4">
    <source>
        <dbReference type="ARBA" id="ARBA00022723"/>
    </source>
</evidence>
<comment type="pathway">
    <text evidence="2 7">Isoprenoid biosynthesis; isopentenyl diphosphate biosynthesis via DXP pathway; isopentenyl diphosphate from 1-deoxy-D-xylulose 5-phosphate: step 4/6.</text>
</comment>
<dbReference type="GO" id="GO:0019288">
    <property type="term" value="P:isopentenyl diphosphate biosynthetic process, methylerythritol 4-phosphate pathway"/>
    <property type="evidence" value="ECO:0007669"/>
    <property type="project" value="UniProtKB-UniRule"/>
</dbReference>
<evidence type="ECO:0000256" key="5">
    <source>
        <dbReference type="ARBA" id="ARBA00023229"/>
    </source>
</evidence>
<evidence type="ECO:0000259" key="9">
    <source>
        <dbReference type="Pfam" id="PF02542"/>
    </source>
</evidence>
<dbReference type="KEGG" id="mrb:Mrub_2267"/>
<dbReference type="CDD" id="cd00554">
    <property type="entry name" value="MECDP_synthase"/>
    <property type="match status" value="1"/>
</dbReference>
<comment type="similarity">
    <text evidence="7 8">Belongs to the IspF family.</text>
</comment>
<evidence type="ECO:0000256" key="2">
    <source>
        <dbReference type="ARBA" id="ARBA00004709"/>
    </source>
</evidence>
<evidence type="ECO:0000313" key="11">
    <source>
        <dbReference type="Proteomes" id="UP000006655"/>
    </source>
</evidence>
<dbReference type="PROSITE" id="PS01350">
    <property type="entry name" value="ISPF"/>
    <property type="match status" value="1"/>
</dbReference>
<dbReference type="InterPro" id="IPR036571">
    <property type="entry name" value="MECDP_synthase_sf"/>
</dbReference>
<reference evidence="10 11" key="1">
    <citation type="journal article" date="2010" name="Stand. Genomic Sci.">
        <title>Complete genome sequence of Meiothermus ruber type strain (21).</title>
        <authorList>
            <person name="Tindall B.J."/>
            <person name="Sikorski J."/>
            <person name="Lucas S."/>
            <person name="Goltsman E."/>
            <person name="Copeland A."/>
            <person name="Glavina Del Rio T."/>
            <person name="Nolan M."/>
            <person name="Tice H."/>
            <person name="Cheng J.F."/>
            <person name="Han C."/>
            <person name="Pitluck S."/>
            <person name="Liolios K."/>
            <person name="Ivanova N."/>
            <person name="Mavromatis K."/>
            <person name="Ovchinnikova G."/>
            <person name="Pati A."/>
            <person name="Fahnrich R."/>
            <person name="Goodwin L."/>
            <person name="Chen A."/>
            <person name="Palaniappan K."/>
            <person name="Land M."/>
            <person name="Hauser L."/>
            <person name="Chang Y.J."/>
            <person name="Jeffries C.D."/>
            <person name="Rohde M."/>
            <person name="Goker M."/>
            <person name="Woyke T."/>
            <person name="Bristow J."/>
            <person name="Eisen J.A."/>
            <person name="Markowitz V."/>
            <person name="Hugenholtz P."/>
            <person name="Kyrpides N.C."/>
            <person name="Klenk H.P."/>
            <person name="Lapidus A."/>
        </authorList>
    </citation>
    <scope>NUCLEOTIDE SEQUENCE [LARGE SCALE GENOMIC DNA]</scope>
    <source>
        <strain evidence="11">ATCC 35948 / DSM 1279 / VKM B-1258 / 21</strain>
    </source>
</reference>
<dbReference type="InterPro" id="IPR003526">
    <property type="entry name" value="MECDP_synthase"/>
</dbReference>
<name>A0A806CME2_MEIRD</name>
<keyword evidence="6 7" id="KW-0456">Lyase</keyword>
<feature type="binding site" evidence="7">
    <location>
        <begin position="66"/>
        <end position="68"/>
    </location>
    <ligand>
        <name>4-CDP-2-C-methyl-D-erythritol 2-phosphate</name>
        <dbReference type="ChEBI" id="CHEBI:57919"/>
    </ligand>
</feature>
<dbReference type="EC" id="4.6.1.12" evidence="3 7"/>
<protein>
    <recommendedName>
        <fullName evidence="3 7">2-C-methyl-D-erythritol 2,4-cyclodiphosphate synthase</fullName>
        <shortName evidence="7">MECDP-synthase</shortName>
        <shortName evidence="7">MECPP-synthase</shortName>
        <shortName evidence="7">MECPS</shortName>
        <ecNumber evidence="3 7">4.6.1.12</ecNumber>
    </recommendedName>
</protein>
<dbReference type="AlphaFoldDB" id="A0A806CME2"/>
<feature type="binding site" evidence="7">
    <location>
        <position position="52"/>
    </location>
    <ligand>
        <name>a divalent metal cation</name>
        <dbReference type="ChEBI" id="CHEBI:60240"/>
    </ligand>
</feature>
<organism evidence="10 11">
    <name type="scientific">Meiothermus ruber (strain ATCC 35948 / DSM 1279 / VKM B-1258 / 21)</name>
    <name type="common">Thermus ruber</name>
    <dbReference type="NCBI Taxonomy" id="504728"/>
    <lineage>
        <taxon>Bacteria</taxon>
        <taxon>Thermotogati</taxon>
        <taxon>Deinococcota</taxon>
        <taxon>Deinococci</taxon>
        <taxon>Thermales</taxon>
        <taxon>Thermaceae</taxon>
        <taxon>Meiothermus</taxon>
    </lineage>
</organism>
<accession>A0A806CME2</accession>
<dbReference type="InterPro" id="IPR020555">
    <property type="entry name" value="MECDP_synthase_CS"/>
</dbReference>
<evidence type="ECO:0000313" key="10">
    <source>
        <dbReference type="EMBL" id="ADD29020.1"/>
    </source>
</evidence>
<feature type="binding site" evidence="7">
    <location>
        <begin position="18"/>
        <end position="20"/>
    </location>
    <ligand>
        <name>4-CDP-2-C-methyl-D-erythritol 2-phosphate</name>
        <dbReference type="ChEBI" id="CHEBI:57919"/>
    </ligand>
</feature>
<feature type="domain" description="2-C-methyl-D-erythritol 2,4-cyclodiphosphate synthase" evidence="9">
    <location>
        <begin position="13"/>
        <end position="151"/>
    </location>
</feature>
<feature type="site" description="Transition state stabilizer" evidence="7">
    <location>
        <position position="44"/>
    </location>
</feature>
<feature type="binding site" evidence="7">
    <location>
        <begin position="71"/>
        <end position="75"/>
    </location>
    <ligand>
        <name>4-CDP-2-C-methyl-D-erythritol 2-phosphate</name>
        <dbReference type="ChEBI" id="CHEBI:57919"/>
    </ligand>
</feature>
<evidence type="ECO:0000256" key="8">
    <source>
        <dbReference type="RuleBase" id="RU004395"/>
    </source>
</evidence>
<feature type="binding site" evidence="7">
    <location>
        <begin position="44"/>
        <end position="45"/>
    </location>
    <ligand>
        <name>4-CDP-2-C-methyl-D-erythritol 2-phosphate</name>
        <dbReference type="ChEBI" id="CHEBI:57919"/>
    </ligand>
</feature>
<dbReference type="GO" id="GO:0008685">
    <property type="term" value="F:2-C-methyl-D-erythritol 2,4-cyclodiphosphate synthase activity"/>
    <property type="evidence" value="ECO:0007669"/>
    <property type="project" value="UniProtKB-UniRule"/>
</dbReference>
<dbReference type="NCBIfam" id="TIGR00151">
    <property type="entry name" value="ispF"/>
    <property type="match status" value="1"/>
</dbReference>
<keyword evidence="4 7" id="KW-0479">Metal-binding</keyword>
<evidence type="ECO:0000256" key="3">
    <source>
        <dbReference type="ARBA" id="ARBA00012579"/>
    </source>
</evidence>
<feature type="binding site" evidence="7">
    <location>
        <position position="18"/>
    </location>
    <ligand>
        <name>a divalent metal cation</name>
        <dbReference type="ChEBI" id="CHEBI:60240"/>
    </ligand>
</feature>
<sequence>MAEKPSTWSQLLVGYGEDAHRLGEGRELWLGGVRIESDRGAIAHSDGDVLLHALSDALLSAFALGDIGSYFPDHDPKWKGLESRVILEVVLQKVRESGYRLSQLSAVVTLDRPKLGPHRTSIQQHLALLTGLPEKRVGLTFKTSEGLAPDHAQCRVVVYLEPLPEKQGEKS</sequence>
<evidence type="ECO:0000256" key="1">
    <source>
        <dbReference type="ARBA" id="ARBA00000200"/>
    </source>
</evidence>
<dbReference type="Proteomes" id="UP000006655">
    <property type="component" value="Chromosome"/>
</dbReference>
<dbReference type="SUPFAM" id="SSF69765">
    <property type="entry name" value="IpsF-like"/>
    <property type="match status" value="1"/>
</dbReference>
<comment type="function">
    <text evidence="7">Involved in the biosynthesis of isopentenyl diphosphate (IPP) and dimethylallyl diphosphate (DMAPP), two major building blocks of isoprenoid compounds. Catalyzes the conversion of 4-diphosphocytidyl-2-C-methyl-D-erythritol 2-phosphate (CDP-ME2P) to 2-C-methyl-D-erythritol 2,4-cyclodiphosphate (ME-CPP) with a corresponding release of cytidine 5-monophosphate (CMP).</text>
</comment>
<dbReference type="Gene3D" id="3.30.1330.50">
    <property type="entry name" value="2-C-methyl-D-erythritol 2,4-cyclodiphosphate synthase"/>
    <property type="match status" value="1"/>
</dbReference>
<comment type="catalytic activity">
    <reaction evidence="1 7 8">
        <text>4-CDP-2-C-methyl-D-erythritol 2-phosphate = 2-C-methyl-D-erythritol 2,4-cyclic diphosphate + CMP</text>
        <dbReference type="Rhea" id="RHEA:23864"/>
        <dbReference type="ChEBI" id="CHEBI:57919"/>
        <dbReference type="ChEBI" id="CHEBI:58483"/>
        <dbReference type="ChEBI" id="CHEBI:60377"/>
        <dbReference type="EC" id="4.6.1.12"/>
    </reaction>
</comment>
<dbReference type="PANTHER" id="PTHR43181:SF1">
    <property type="entry name" value="2-C-METHYL-D-ERYTHRITOL 2,4-CYCLODIPHOSPHATE SYNTHASE, CHLOROPLASTIC"/>
    <property type="match status" value="1"/>
</dbReference>
<keyword evidence="5 7" id="KW-0414">Isoprene biosynthesis</keyword>
<dbReference type="GO" id="GO:0046872">
    <property type="term" value="F:metal ion binding"/>
    <property type="evidence" value="ECO:0007669"/>
    <property type="project" value="UniProtKB-KW"/>
</dbReference>
<evidence type="ECO:0000256" key="6">
    <source>
        <dbReference type="ARBA" id="ARBA00023239"/>
    </source>
</evidence>
<feature type="site" description="Transition state stabilizer" evidence="7">
    <location>
        <position position="143"/>
    </location>
</feature>
<keyword evidence="11" id="KW-1185">Reference proteome</keyword>
<dbReference type="GO" id="GO:0016114">
    <property type="term" value="P:terpenoid biosynthetic process"/>
    <property type="evidence" value="ECO:0007669"/>
    <property type="project" value="InterPro"/>
</dbReference>
<feature type="binding site" evidence="7">
    <location>
        <position position="20"/>
    </location>
    <ligand>
        <name>a divalent metal cation</name>
        <dbReference type="ChEBI" id="CHEBI:60240"/>
    </ligand>
</feature>
<dbReference type="PANTHER" id="PTHR43181">
    <property type="entry name" value="2-C-METHYL-D-ERYTHRITOL 2,4-CYCLODIPHOSPHATE SYNTHASE, CHLOROPLASTIC"/>
    <property type="match status" value="1"/>
</dbReference>
<evidence type="ECO:0000256" key="7">
    <source>
        <dbReference type="HAMAP-Rule" id="MF_00107"/>
    </source>
</evidence>
<dbReference type="Pfam" id="PF02542">
    <property type="entry name" value="YgbB"/>
    <property type="match status" value="1"/>
</dbReference>
<proteinExistence type="inferred from homology"/>
<comment type="caution">
    <text evidence="7">Lacks conserved residue(s) required for the propagation of feature annotation.</text>
</comment>
<dbReference type="EMBL" id="CP001743">
    <property type="protein sequence ID" value="ADD29020.1"/>
    <property type="molecule type" value="Genomic_DNA"/>
</dbReference>
<comment type="subunit">
    <text evidence="7">Homotrimer.</text>
</comment>
<gene>
    <name evidence="7" type="primary">ispF</name>
    <name evidence="10" type="ordered locus">Mrub_2267</name>
</gene>